<evidence type="ECO:0000256" key="3">
    <source>
        <dbReference type="ARBA" id="ARBA00022630"/>
    </source>
</evidence>
<accession>A0A1E3QG11</accession>
<evidence type="ECO:0000256" key="4">
    <source>
        <dbReference type="ARBA" id="ARBA00022643"/>
    </source>
</evidence>
<dbReference type="AlphaFoldDB" id="A0A1E3QG11"/>
<dbReference type="PANTHER" id="PTHR47429">
    <property type="entry name" value="PROTEIN TWIN LOV 1"/>
    <property type="match status" value="1"/>
</dbReference>
<dbReference type="STRING" id="675824.A0A1E3QG11"/>
<dbReference type="NCBIfam" id="TIGR00229">
    <property type="entry name" value="sensory_box"/>
    <property type="match status" value="1"/>
</dbReference>
<gene>
    <name evidence="17" type="ORF">LIPSTDRAFT_67589</name>
</gene>
<dbReference type="SMART" id="SM00086">
    <property type="entry name" value="PAC"/>
    <property type="match status" value="2"/>
</dbReference>
<keyword evidence="14" id="KW-0675">Receptor</keyword>
<feature type="region of interest" description="Disordered" evidence="15">
    <location>
        <begin position="123"/>
        <end position="145"/>
    </location>
</feature>
<dbReference type="PROSITE" id="PS50112">
    <property type="entry name" value="PAS"/>
    <property type="match status" value="3"/>
</dbReference>
<feature type="compositionally biased region" description="Polar residues" evidence="15">
    <location>
        <begin position="125"/>
        <end position="145"/>
    </location>
</feature>
<name>A0A1E3QG11_LIPST</name>
<dbReference type="GO" id="GO:0009881">
    <property type="term" value="F:photoreceptor activity"/>
    <property type="evidence" value="ECO:0007669"/>
    <property type="project" value="UniProtKB-KW"/>
</dbReference>
<evidence type="ECO:0000256" key="5">
    <source>
        <dbReference type="ARBA" id="ARBA00022723"/>
    </source>
</evidence>
<evidence type="ECO:0000256" key="11">
    <source>
        <dbReference type="ARBA" id="ARBA00023125"/>
    </source>
</evidence>
<feature type="domain" description="PAS" evidence="16">
    <location>
        <begin position="243"/>
        <end position="265"/>
    </location>
</feature>
<dbReference type="FunFam" id="3.30.450.20:FF:000064">
    <property type="entry name" value="Vivid PAS protein VVD"/>
    <property type="match status" value="1"/>
</dbReference>
<evidence type="ECO:0000256" key="15">
    <source>
        <dbReference type="SAM" id="MobiDB-lite"/>
    </source>
</evidence>
<evidence type="ECO:0000256" key="1">
    <source>
        <dbReference type="ARBA" id="ARBA00022543"/>
    </source>
</evidence>
<protein>
    <recommendedName>
        <fullName evidence="16">PAS domain-containing protein</fullName>
    </recommendedName>
</protein>
<dbReference type="EMBL" id="KV454289">
    <property type="protein sequence ID" value="ODQ76631.1"/>
    <property type="molecule type" value="Genomic_DNA"/>
</dbReference>
<dbReference type="OrthoDB" id="4085276at2759"/>
<dbReference type="InterPro" id="IPR013655">
    <property type="entry name" value="PAS_fold_3"/>
</dbReference>
<keyword evidence="7" id="KW-0863">Zinc-finger</keyword>
<evidence type="ECO:0000256" key="12">
    <source>
        <dbReference type="ARBA" id="ARBA00023159"/>
    </source>
</evidence>
<keyword evidence="1" id="KW-0600">Photoreceptor protein</keyword>
<evidence type="ECO:0000256" key="6">
    <source>
        <dbReference type="ARBA" id="ARBA00022737"/>
    </source>
</evidence>
<dbReference type="InterPro" id="IPR000014">
    <property type="entry name" value="PAS"/>
</dbReference>
<evidence type="ECO:0000313" key="18">
    <source>
        <dbReference type="Proteomes" id="UP000094385"/>
    </source>
</evidence>
<feature type="domain" description="PAS" evidence="16">
    <location>
        <begin position="422"/>
        <end position="493"/>
    </location>
</feature>
<organism evidence="17 18">
    <name type="scientific">Lipomyces starkeyi NRRL Y-11557</name>
    <dbReference type="NCBI Taxonomy" id="675824"/>
    <lineage>
        <taxon>Eukaryota</taxon>
        <taxon>Fungi</taxon>
        <taxon>Dikarya</taxon>
        <taxon>Ascomycota</taxon>
        <taxon>Saccharomycotina</taxon>
        <taxon>Lipomycetes</taxon>
        <taxon>Lipomycetales</taxon>
        <taxon>Lipomycetaceae</taxon>
        <taxon>Lipomyces</taxon>
    </lineage>
</organism>
<evidence type="ECO:0000256" key="10">
    <source>
        <dbReference type="ARBA" id="ARBA00023015"/>
    </source>
</evidence>
<keyword evidence="18" id="KW-1185">Reference proteome</keyword>
<dbReference type="GO" id="GO:0008270">
    <property type="term" value="F:zinc ion binding"/>
    <property type="evidence" value="ECO:0007669"/>
    <property type="project" value="UniProtKB-KW"/>
</dbReference>
<evidence type="ECO:0000313" key="17">
    <source>
        <dbReference type="EMBL" id="ODQ76631.1"/>
    </source>
</evidence>
<keyword evidence="11" id="KW-0238">DNA-binding</keyword>
<keyword evidence="3" id="KW-0285">Flavoprotein</keyword>
<evidence type="ECO:0000256" key="9">
    <source>
        <dbReference type="ARBA" id="ARBA00022991"/>
    </source>
</evidence>
<dbReference type="Gene3D" id="3.30.450.20">
    <property type="entry name" value="PAS domain"/>
    <property type="match status" value="3"/>
</dbReference>
<dbReference type="SMART" id="SM00091">
    <property type="entry name" value="PAS"/>
    <property type="match status" value="3"/>
</dbReference>
<reference evidence="17 18" key="1">
    <citation type="journal article" date="2016" name="Proc. Natl. Acad. Sci. U.S.A.">
        <title>Comparative genomics of biotechnologically important yeasts.</title>
        <authorList>
            <person name="Riley R."/>
            <person name="Haridas S."/>
            <person name="Wolfe K.H."/>
            <person name="Lopes M.R."/>
            <person name="Hittinger C.T."/>
            <person name="Goeker M."/>
            <person name="Salamov A.A."/>
            <person name="Wisecaver J.H."/>
            <person name="Long T.M."/>
            <person name="Calvey C.H."/>
            <person name="Aerts A.L."/>
            <person name="Barry K.W."/>
            <person name="Choi C."/>
            <person name="Clum A."/>
            <person name="Coughlan A.Y."/>
            <person name="Deshpande S."/>
            <person name="Douglass A.P."/>
            <person name="Hanson S.J."/>
            <person name="Klenk H.-P."/>
            <person name="LaButti K.M."/>
            <person name="Lapidus A."/>
            <person name="Lindquist E.A."/>
            <person name="Lipzen A.M."/>
            <person name="Meier-Kolthoff J.P."/>
            <person name="Ohm R.A."/>
            <person name="Otillar R.P."/>
            <person name="Pangilinan J.L."/>
            <person name="Peng Y."/>
            <person name="Rokas A."/>
            <person name="Rosa C.A."/>
            <person name="Scheuner C."/>
            <person name="Sibirny A.A."/>
            <person name="Slot J.C."/>
            <person name="Stielow J.B."/>
            <person name="Sun H."/>
            <person name="Kurtzman C.P."/>
            <person name="Blackwell M."/>
            <person name="Grigoriev I.V."/>
            <person name="Jeffries T.W."/>
        </authorList>
    </citation>
    <scope>NUCLEOTIDE SEQUENCE [LARGE SCALE GENOMIC DNA]</scope>
    <source>
        <strain evidence="17 18">NRRL Y-11557</strain>
    </source>
</reference>
<sequence>MAYYSAPGDGPPPVCDTLPPVIPTAQQSHDGARYVMTMQPSLFMTSADQMGPTVATDTLESGVELSQAQPSDPLSSDVSRVDVPAPSMLYLSSAPDSYQAHGASDIGSSDIYQQVYIGDGDNFIIPSQQQEPTSMQMSSESDGSQPLLNPSLSLYNRIATAAHEASASAMGQSPRQLQYQGIMGPDSDAEVPQLTGIYSSTGFDIMSLLAKVATRSSPQINIGPVDMSCSFVVCDARKVDLPIVYCSETFEILTGYTQSEIVGRNCRFLQSPGGQVVEGEFRRFTDNNTVARIKRGILDGEETQEPLLNYKKTGHSFVNLLTIIPITWEGPDIAFLVGFQVDLGEQPHAILKASKNGSYAVNYRRTQAPRSMGPPQTSLVDNNLDGVEAASLIITQQQPNLPWKSGAVEILGALGLGDAEVTDKLFSEALLINSEDVIYVITLRGVFSYCSPSAKTLLEYNPQELVGTALAELCHPSDVVNMMRDLKEAANNMDSNINTMFRIRKKYSGYIWLESYGRLFRESGKSRRCIVLIGRERPVYYLKSSTILGVSETSGIENNELWMKLSPTGIILFVSSGVQRLLGYKMDDLFSTSLQSYAHDPTEKSRIMHALNAVADGPSEYESVRHAFRAIRGEFHLAFSTIYACREPDQSSPTSNDRPHFLIARIRVDGGSQGTRQRRVSATGINLMKSRTSDNLFEELETTRSTSWQYELHQMEMENKRLREEYIRLLKGKR</sequence>
<evidence type="ECO:0000256" key="13">
    <source>
        <dbReference type="ARBA" id="ARBA00023163"/>
    </source>
</evidence>
<keyword evidence="8" id="KW-0862">Zinc</keyword>
<dbReference type="Proteomes" id="UP000094385">
    <property type="component" value="Unassembled WGS sequence"/>
</dbReference>
<dbReference type="GO" id="GO:0005634">
    <property type="term" value="C:nucleus"/>
    <property type="evidence" value="ECO:0007669"/>
    <property type="project" value="TreeGrafter"/>
</dbReference>
<dbReference type="SUPFAM" id="SSF55785">
    <property type="entry name" value="PYP-like sensor domain (PAS domain)"/>
    <property type="match status" value="3"/>
</dbReference>
<keyword evidence="4" id="KW-0288">FMN</keyword>
<dbReference type="Pfam" id="PF13426">
    <property type="entry name" value="PAS_9"/>
    <property type="match status" value="1"/>
</dbReference>
<proteinExistence type="predicted"/>
<dbReference type="InterPro" id="IPR035965">
    <property type="entry name" value="PAS-like_dom_sf"/>
</dbReference>
<evidence type="ECO:0000256" key="8">
    <source>
        <dbReference type="ARBA" id="ARBA00022833"/>
    </source>
</evidence>
<keyword evidence="13" id="KW-0804">Transcription</keyword>
<dbReference type="InterPro" id="IPR001610">
    <property type="entry name" value="PAC"/>
</dbReference>
<keyword evidence="2" id="KW-0716">Sensory transduction</keyword>
<keyword evidence="10" id="KW-0805">Transcription regulation</keyword>
<dbReference type="PANTHER" id="PTHR47429:SF7">
    <property type="entry name" value="GATA-FACTOR"/>
    <property type="match status" value="1"/>
</dbReference>
<keyword evidence="9" id="KW-0157">Chromophore</keyword>
<evidence type="ECO:0000259" key="16">
    <source>
        <dbReference type="PROSITE" id="PS50112"/>
    </source>
</evidence>
<dbReference type="GO" id="GO:0003677">
    <property type="term" value="F:DNA binding"/>
    <property type="evidence" value="ECO:0007669"/>
    <property type="project" value="UniProtKB-KW"/>
</dbReference>
<keyword evidence="5" id="KW-0479">Metal-binding</keyword>
<evidence type="ECO:0000256" key="2">
    <source>
        <dbReference type="ARBA" id="ARBA00022606"/>
    </source>
</evidence>
<dbReference type="Pfam" id="PF08447">
    <property type="entry name" value="PAS_3"/>
    <property type="match status" value="1"/>
</dbReference>
<evidence type="ECO:0000256" key="14">
    <source>
        <dbReference type="ARBA" id="ARBA00023170"/>
    </source>
</evidence>
<dbReference type="CDD" id="cd00130">
    <property type="entry name" value="PAS"/>
    <property type="match status" value="2"/>
</dbReference>
<keyword evidence="12" id="KW-0010">Activator</keyword>
<keyword evidence="6" id="KW-0677">Repeat</keyword>
<evidence type="ECO:0000256" key="7">
    <source>
        <dbReference type="ARBA" id="ARBA00022771"/>
    </source>
</evidence>
<feature type="domain" description="PAS" evidence="16">
    <location>
        <begin position="565"/>
        <end position="618"/>
    </location>
</feature>